<gene>
    <name evidence="2" type="ORF">UR56_C0005G0026</name>
</gene>
<dbReference type="EMBL" id="LBPR01000005">
    <property type="protein sequence ID" value="KKP62780.1"/>
    <property type="molecule type" value="Genomic_DNA"/>
</dbReference>
<evidence type="ECO:0008006" key="4">
    <source>
        <dbReference type="Google" id="ProtNLM"/>
    </source>
</evidence>
<sequence length="90" mass="10276">MKNIFLRTTGLIMTGLIIANLFVVISGIVISDEINNFEKKTNSLHRINLTLEKEVAKLSSLKFAQEQAKEFNFINSTAPQYIDQLKYAQR</sequence>
<name>A0A0G0DI21_9BACT</name>
<proteinExistence type="predicted"/>
<reference evidence="2 3" key="1">
    <citation type="journal article" date="2015" name="Nature">
        <title>rRNA introns, odd ribosomes, and small enigmatic genomes across a large radiation of phyla.</title>
        <authorList>
            <person name="Brown C.T."/>
            <person name="Hug L.A."/>
            <person name="Thomas B.C."/>
            <person name="Sharon I."/>
            <person name="Castelle C.J."/>
            <person name="Singh A."/>
            <person name="Wilkins M.J."/>
            <person name="Williams K.H."/>
            <person name="Banfield J.F."/>
        </authorList>
    </citation>
    <scope>NUCLEOTIDE SEQUENCE [LARGE SCALE GENOMIC DNA]</scope>
</reference>
<keyword evidence="1" id="KW-1133">Transmembrane helix</keyword>
<dbReference type="STRING" id="1618484.UR56_C0005G0026"/>
<protein>
    <recommendedName>
        <fullName evidence="4">Cell division protein FtsL</fullName>
    </recommendedName>
</protein>
<evidence type="ECO:0000313" key="3">
    <source>
        <dbReference type="Proteomes" id="UP000034004"/>
    </source>
</evidence>
<evidence type="ECO:0000256" key="1">
    <source>
        <dbReference type="SAM" id="Phobius"/>
    </source>
</evidence>
<keyword evidence="1" id="KW-0472">Membrane</keyword>
<feature type="transmembrane region" description="Helical" evidence="1">
    <location>
        <begin position="12"/>
        <end position="30"/>
    </location>
</feature>
<accession>A0A0G0DI21</accession>
<organism evidence="2 3">
    <name type="scientific">Candidatus Roizmanbacteria bacterium GW2011_GWC2_34_23</name>
    <dbReference type="NCBI Taxonomy" id="1618484"/>
    <lineage>
        <taxon>Bacteria</taxon>
        <taxon>Candidatus Roizmaniibacteriota</taxon>
    </lineage>
</organism>
<dbReference type="AlphaFoldDB" id="A0A0G0DI21"/>
<keyword evidence="1" id="KW-0812">Transmembrane</keyword>
<comment type="caution">
    <text evidence="2">The sequence shown here is derived from an EMBL/GenBank/DDBJ whole genome shotgun (WGS) entry which is preliminary data.</text>
</comment>
<dbReference type="Proteomes" id="UP000034004">
    <property type="component" value="Unassembled WGS sequence"/>
</dbReference>
<evidence type="ECO:0000313" key="2">
    <source>
        <dbReference type="EMBL" id="KKP62780.1"/>
    </source>
</evidence>